<feature type="chain" id="PRO_5010235362" evidence="2">
    <location>
        <begin position="26"/>
        <end position="291"/>
    </location>
</feature>
<dbReference type="GO" id="GO:0006878">
    <property type="term" value="P:intracellular copper ion homeostasis"/>
    <property type="evidence" value="ECO:0007669"/>
    <property type="project" value="InterPro"/>
</dbReference>
<proteinExistence type="predicted"/>
<dbReference type="GO" id="GO:0005507">
    <property type="term" value="F:copper ion binding"/>
    <property type="evidence" value="ECO:0007669"/>
    <property type="project" value="InterPro"/>
</dbReference>
<evidence type="ECO:0000313" key="3">
    <source>
        <dbReference type="EMBL" id="SIQ25102.1"/>
    </source>
</evidence>
<accession>A0A1N6R8V2</accession>
<feature type="signal peptide" evidence="2">
    <location>
        <begin position="1"/>
        <end position="25"/>
    </location>
</feature>
<dbReference type="SUPFAM" id="SSF56935">
    <property type="entry name" value="Porins"/>
    <property type="match status" value="1"/>
</dbReference>
<dbReference type="EMBL" id="FTMC01000004">
    <property type="protein sequence ID" value="SIQ25102.1"/>
    <property type="molecule type" value="Genomic_DNA"/>
</dbReference>
<reference evidence="3 4" key="1">
    <citation type="submission" date="2017-01" db="EMBL/GenBank/DDBJ databases">
        <authorList>
            <person name="Mah S.A."/>
            <person name="Swanson W.J."/>
            <person name="Moy G.W."/>
            <person name="Vacquier V.D."/>
        </authorList>
    </citation>
    <scope>NUCLEOTIDE SEQUENCE [LARGE SCALE GENOMIC DNA]</scope>
    <source>
        <strain evidence="3 4">ATCC 29606</strain>
    </source>
</reference>
<keyword evidence="2" id="KW-0732">Signal</keyword>
<evidence type="ECO:0000256" key="1">
    <source>
        <dbReference type="SAM" id="MobiDB-lite"/>
    </source>
</evidence>
<evidence type="ECO:0000256" key="2">
    <source>
        <dbReference type="SAM" id="SignalP"/>
    </source>
</evidence>
<name>A0A1N6R8V2_9PSED</name>
<dbReference type="Pfam" id="PF05275">
    <property type="entry name" value="CopB"/>
    <property type="match status" value="1"/>
</dbReference>
<feature type="compositionally biased region" description="Low complexity" evidence="1">
    <location>
        <begin position="52"/>
        <end position="63"/>
    </location>
</feature>
<organism evidence="3 4">
    <name type="scientific">Pseudomonas flexibilis</name>
    <dbReference type="NCBI Taxonomy" id="706570"/>
    <lineage>
        <taxon>Bacteria</taxon>
        <taxon>Pseudomonadati</taxon>
        <taxon>Pseudomonadota</taxon>
        <taxon>Gammaproteobacteria</taxon>
        <taxon>Pseudomonadales</taxon>
        <taxon>Pseudomonadaceae</taxon>
        <taxon>Pseudomonas</taxon>
    </lineage>
</organism>
<dbReference type="InterPro" id="IPR007939">
    <property type="entry name" value="Cu-R_B_prcur"/>
</dbReference>
<sequence length="291" mass="31619">MMNLRSTSHFASLTVGLLLTTQALAQGAHDGHHPPSTPSPSADDHRHHRAPAHGAGRTPIPAPTAADRAAAFPDLPPHAMHAGGTNFLLLADQLEWRDADDGNALAWDIDGWIGGDINRLAVRSEGERIDGHTEEAELQLLWSHAIGPWWESVLGVRQDFKPGSPQTWAVAGVQGMPLYGLETEVSAFFGEGGQTGLRLAADYDILLTNRLILQPAVELNLHGRNDAARGVGAGFSDVEAGLRLRYEITRQFAPYLGVSWQRAYGNTADYLRRAGEDREETAVVAGVRFWF</sequence>
<feature type="region of interest" description="Disordered" evidence="1">
    <location>
        <begin position="26"/>
        <end position="63"/>
    </location>
</feature>
<protein>
    <submittedName>
        <fullName evidence="3">Copper resistance protein B</fullName>
    </submittedName>
</protein>
<dbReference type="Proteomes" id="UP000186079">
    <property type="component" value="Unassembled WGS sequence"/>
</dbReference>
<dbReference type="AlphaFoldDB" id="A0A1N6R8V2"/>
<dbReference type="GO" id="GO:0009279">
    <property type="term" value="C:cell outer membrane"/>
    <property type="evidence" value="ECO:0007669"/>
    <property type="project" value="InterPro"/>
</dbReference>
<gene>
    <name evidence="3" type="ORF">SAMN05421672_104162</name>
</gene>
<evidence type="ECO:0000313" key="4">
    <source>
        <dbReference type="Proteomes" id="UP000186079"/>
    </source>
</evidence>